<dbReference type="EMBL" id="VOIH02000009">
    <property type="protein sequence ID" value="KAF3438480.1"/>
    <property type="molecule type" value="Genomic_DNA"/>
</dbReference>
<reference evidence="1" key="1">
    <citation type="submission" date="2020-03" db="EMBL/GenBank/DDBJ databases">
        <title>A high-quality chromosome-level genome assembly of a woody plant with both climbing and erect habits, Rhamnella rubrinervis.</title>
        <authorList>
            <person name="Lu Z."/>
            <person name="Yang Y."/>
            <person name="Zhu X."/>
            <person name="Sun Y."/>
        </authorList>
    </citation>
    <scope>NUCLEOTIDE SEQUENCE</scope>
    <source>
        <strain evidence="1">BYM</strain>
        <tissue evidence="1">Leaf</tissue>
    </source>
</reference>
<sequence>MEQEPRLDGAESENLRSKNAKSMCEGIEFIHIGFSSVEGGQRQWQNDVMDRRRTLVVKSSLKLNGYSEGHLASSARA</sequence>
<evidence type="ECO:0000313" key="1">
    <source>
        <dbReference type="EMBL" id="KAF3438480.1"/>
    </source>
</evidence>
<evidence type="ECO:0000313" key="2">
    <source>
        <dbReference type="Proteomes" id="UP000796880"/>
    </source>
</evidence>
<dbReference type="Proteomes" id="UP000796880">
    <property type="component" value="Unassembled WGS sequence"/>
</dbReference>
<accession>A0A8K0E2Z4</accession>
<name>A0A8K0E2Z4_9ROSA</name>
<proteinExistence type="predicted"/>
<keyword evidence="2" id="KW-1185">Reference proteome</keyword>
<protein>
    <submittedName>
        <fullName evidence="1">Uncharacterized protein</fullName>
    </submittedName>
</protein>
<gene>
    <name evidence="1" type="ORF">FNV43_RR21242</name>
</gene>
<dbReference type="AlphaFoldDB" id="A0A8K0E2Z4"/>
<organism evidence="1 2">
    <name type="scientific">Rhamnella rubrinervis</name>
    <dbReference type="NCBI Taxonomy" id="2594499"/>
    <lineage>
        <taxon>Eukaryota</taxon>
        <taxon>Viridiplantae</taxon>
        <taxon>Streptophyta</taxon>
        <taxon>Embryophyta</taxon>
        <taxon>Tracheophyta</taxon>
        <taxon>Spermatophyta</taxon>
        <taxon>Magnoliopsida</taxon>
        <taxon>eudicotyledons</taxon>
        <taxon>Gunneridae</taxon>
        <taxon>Pentapetalae</taxon>
        <taxon>rosids</taxon>
        <taxon>fabids</taxon>
        <taxon>Rosales</taxon>
        <taxon>Rhamnaceae</taxon>
        <taxon>rhamnoid group</taxon>
        <taxon>Rhamneae</taxon>
        <taxon>Rhamnella</taxon>
    </lineage>
</organism>
<comment type="caution">
    <text evidence="1">The sequence shown here is derived from an EMBL/GenBank/DDBJ whole genome shotgun (WGS) entry which is preliminary data.</text>
</comment>